<dbReference type="Pfam" id="PF16080">
    <property type="entry name" value="Phage_holin_2_3"/>
    <property type="match status" value="1"/>
</dbReference>
<reference evidence="2 4" key="1">
    <citation type="submission" date="2015-03" db="EMBL/GenBank/DDBJ databases">
        <authorList>
            <person name="Murphy D."/>
        </authorList>
    </citation>
    <scope>NUCLEOTIDE SEQUENCE [LARGE SCALE GENOMIC DNA]</scope>
    <source>
        <strain evidence="2 4">IP26249</strain>
    </source>
</reference>
<evidence type="ECO:0000313" key="4">
    <source>
        <dbReference type="Proteomes" id="UP000048841"/>
    </source>
</evidence>
<reference evidence="3" key="2">
    <citation type="submission" date="2023-02" db="EMBL/GenBank/DDBJ databases">
        <authorList>
            <person name="Ashton P.M."/>
            <person name="Dallman T."/>
            <person name="Nair S."/>
            <person name="De Pinna E."/>
            <person name="Peters T."/>
            <person name="Grant K."/>
        </authorList>
    </citation>
    <scope>NUCLEOTIDE SEQUENCE</scope>
    <source>
        <strain evidence="3">01103883</strain>
    </source>
</reference>
<feature type="transmembrane region" description="Helical" evidence="1">
    <location>
        <begin position="29"/>
        <end position="48"/>
    </location>
</feature>
<gene>
    <name evidence="2" type="ORF">ERS137941_02963</name>
    <name evidence="3" type="ORF">RSF11_004446</name>
</gene>
<proteinExistence type="predicted"/>
<dbReference type="InterPro" id="IPR032118">
    <property type="entry name" value="Phage_holin_HP1"/>
</dbReference>
<protein>
    <submittedName>
        <fullName evidence="3">Phage holin family protein</fullName>
    </submittedName>
</protein>
<keyword evidence="1" id="KW-0812">Transmembrane</keyword>
<dbReference type="RefSeq" id="WP_050127248.1">
    <property type="nucleotide sequence ID" value="NZ_CGBR01000023.1"/>
</dbReference>
<evidence type="ECO:0000256" key="1">
    <source>
        <dbReference type="SAM" id="Phobius"/>
    </source>
</evidence>
<dbReference type="Proteomes" id="UP001182355">
    <property type="component" value="Unassembled WGS sequence"/>
</dbReference>
<keyword evidence="1" id="KW-1133">Transmembrane helix</keyword>
<dbReference type="EMBL" id="ABNAVX010000076">
    <property type="protein sequence ID" value="ELI8104661.1"/>
    <property type="molecule type" value="Genomic_DNA"/>
</dbReference>
<keyword evidence="1" id="KW-0472">Membrane</keyword>
<sequence>MKMEKYSSGIAKFFGGLLMGFGAMSLNDWAVLIGMACAVGTFALNWYYKDKEFKLRFNPKSGAENVTSAEE</sequence>
<dbReference type="EMBL" id="CGBR01000023">
    <property type="protein sequence ID" value="CFQ68210.1"/>
    <property type="molecule type" value="Genomic_DNA"/>
</dbReference>
<organism evidence="2 4">
    <name type="scientific">Yersinia enterocolitica</name>
    <dbReference type="NCBI Taxonomy" id="630"/>
    <lineage>
        <taxon>Bacteria</taxon>
        <taxon>Pseudomonadati</taxon>
        <taxon>Pseudomonadota</taxon>
        <taxon>Gammaproteobacteria</taxon>
        <taxon>Enterobacterales</taxon>
        <taxon>Yersiniaceae</taxon>
        <taxon>Yersinia</taxon>
    </lineage>
</organism>
<accession>A0A0T7P710</accession>
<name>A0A0T7P710_YEREN</name>
<dbReference type="AlphaFoldDB" id="A0A0T7P710"/>
<evidence type="ECO:0000313" key="3">
    <source>
        <dbReference type="EMBL" id="ELI8104661.1"/>
    </source>
</evidence>
<evidence type="ECO:0000313" key="2">
    <source>
        <dbReference type="EMBL" id="CFQ68210.1"/>
    </source>
</evidence>
<dbReference type="Proteomes" id="UP000048841">
    <property type="component" value="Unassembled WGS sequence"/>
</dbReference>